<dbReference type="AlphaFoldDB" id="U9UZS8"/>
<sequence>MPHEKTVYSTMTHKYEQITLASPSQRCDPDAHRMQRLPLHMMASRYLLPIKTPKNYPQTIIDQSDKTKK</sequence>
<gene>
    <name evidence="1" type="ORF">GLOINDRAFT_343317</name>
</gene>
<organism evidence="1">
    <name type="scientific">Rhizophagus irregularis (strain DAOM 181602 / DAOM 197198 / MUCL 43194)</name>
    <name type="common">Arbuscular mycorrhizal fungus</name>
    <name type="synonym">Glomus intraradices</name>
    <dbReference type="NCBI Taxonomy" id="747089"/>
    <lineage>
        <taxon>Eukaryota</taxon>
        <taxon>Fungi</taxon>
        <taxon>Fungi incertae sedis</taxon>
        <taxon>Mucoromycota</taxon>
        <taxon>Glomeromycotina</taxon>
        <taxon>Glomeromycetes</taxon>
        <taxon>Glomerales</taxon>
        <taxon>Glomeraceae</taxon>
        <taxon>Rhizophagus</taxon>
    </lineage>
</organism>
<dbReference type="HOGENOM" id="CLU_2777193_0_0_1"/>
<evidence type="ECO:0000313" key="1">
    <source>
        <dbReference type="EMBL" id="ESA21111.1"/>
    </source>
</evidence>
<proteinExistence type="predicted"/>
<reference evidence="1" key="1">
    <citation type="submission" date="2013-07" db="EMBL/GenBank/DDBJ databases">
        <title>The genome of an arbuscular mycorrhizal fungus provides insights into the evolution of the oldest plant symbiosis.</title>
        <authorList>
            <consortium name="DOE Joint Genome Institute"/>
            <person name="Tisserant E."/>
            <person name="Malbreil M."/>
            <person name="Kuo A."/>
            <person name="Kohler A."/>
            <person name="Symeonidi A."/>
            <person name="Balestrini R."/>
            <person name="Charron P."/>
            <person name="Duensing N."/>
            <person name="Frei-dit-Frey N."/>
            <person name="Gianinazzi-Pearson V."/>
            <person name="Gilbert B."/>
            <person name="Handa Y."/>
            <person name="Hijri M."/>
            <person name="Kaul R."/>
            <person name="Kawaguchi M."/>
            <person name="Krajinski F."/>
            <person name="Lammers P."/>
            <person name="Lapierre D."/>
            <person name="Masclaux F.G."/>
            <person name="Murat C."/>
            <person name="Morin E."/>
            <person name="Ndikumana S."/>
            <person name="Pagni M."/>
            <person name="Petitpierre D."/>
            <person name="Requena N."/>
            <person name="Rosikiewicz P."/>
            <person name="Riley R."/>
            <person name="Saito K."/>
            <person name="San Clemente H."/>
            <person name="Shapiro H."/>
            <person name="van Tuinen D."/>
            <person name="Becard G."/>
            <person name="Bonfante P."/>
            <person name="Paszkowski U."/>
            <person name="Shachar-Hill Y."/>
            <person name="Young J.P."/>
            <person name="Sanders I.R."/>
            <person name="Henrissat B."/>
            <person name="Rensing S.A."/>
            <person name="Grigoriev I.V."/>
            <person name="Corradi N."/>
            <person name="Roux C."/>
            <person name="Martin F."/>
        </authorList>
    </citation>
    <scope>NUCLEOTIDE SEQUENCE</scope>
    <source>
        <strain evidence="1">DAOM 197198</strain>
    </source>
</reference>
<dbReference type="EMBL" id="KI276722">
    <property type="protein sequence ID" value="ESA21111.1"/>
    <property type="molecule type" value="Genomic_DNA"/>
</dbReference>
<protein>
    <submittedName>
        <fullName evidence="1">Uncharacterized protein</fullName>
    </submittedName>
</protein>
<name>U9UZS8_RHIID</name>
<accession>U9UZS8</accession>